<sequence>MLRGARDRSRVRTRRRLPQPPVQSPRDFRTRSPDHGDVTETATSQAPTPLTCPPPPLTALSPRAHWRRRGSVHQRSPRLPDSLHPSLHRHGDDRTNYSRYQFESKMPPEEEEVEQEEEPLEQAEESSPSDPDQDSDVDTELEASLEFNPEDTVPPPQPKPLQDTEADLKRETSLTSFKKSPEPQCCHGQPLDVEQARAPDSSHRSIHVQTSKHLFWAEKHIQASEHSIEQARGAEPGWSITPLLPPSHTDQKPALEDTLNSKELSPSPEDQSPSPEDQCDVLSVSTQSLPLSPSPSLSSSKLPSPIGLSDVVNFASSLVMASNSKELPTLVKAASPKALEPSVTPPNEPAAQPSEEEPEPKRPPQEPPKKPLEAGEPQKLWHEEHRSFPGACLGFNKPGVKKATIEGEVRFLQDPQPQGDKPEQQWTEDQENPVGSEALQVTGLGGQRPLILGGHCPSPTPRVPWG</sequence>
<dbReference type="RefSeq" id="XP_045155405.1">
    <property type="nucleotide sequence ID" value="XM_045299470.1"/>
</dbReference>
<evidence type="ECO:0000313" key="2">
    <source>
        <dbReference type="RefSeq" id="XP_045155405.1"/>
    </source>
</evidence>
<dbReference type="Proteomes" id="UP000694863">
    <property type="component" value="Unplaced"/>
</dbReference>
<gene>
    <name evidence="2" type="primary">SPATA32</name>
</gene>
<protein>
    <submittedName>
        <fullName evidence="2">Spermatogenesis-associated protein 32</fullName>
    </submittedName>
</protein>
<organism evidence="1 2">
    <name type="scientific">Echinops telfairi</name>
    <name type="common">Lesser hedgehog tenrec</name>
    <dbReference type="NCBI Taxonomy" id="9371"/>
    <lineage>
        <taxon>Eukaryota</taxon>
        <taxon>Metazoa</taxon>
        <taxon>Chordata</taxon>
        <taxon>Craniata</taxon>
        <taxon>Vertebrata</taxon>
        <taxon>Euteleostomi</taxon>
        <taxon>Mammalia</taxon>
        <taxon>Eutheria</taxon>
        <taxon>Afrotheria</taxon>
        <taxon>Tenrecidae</taxon>
        <taxon>Tenrecinae</taxon>
        <taxon>Echinops</taxon>
    </lineage>
</organism>
<accession>A0AC55DUI7</accession>
<name>A0AC55DUI7_ECHTE</name>
<proteinExistence type="predicted"/>
<keyword evidence="1" id="KW-1185">Reference proteome</keyword>
<reference evidence="2" key="1">
    <citation type="submission" date="2025-08" db="UniProtKB">
        <authorList>
            <consortium name="RefSeq"/>
        </authorList>
    </citation>
    <scope>IDENTIFICATION</scope>
</reference>
<evidence type="ECO:0000313" key="1">
    <source>
        <dbReference type="Proteomes" id="UP000694863"/>
    </source>
</evidence>